<dbReference type="Proteomes" id="UP001446871">
    <property type="component" value="Unassembled WGS sequence"/>
</dbReference>
<protein>
    <submittedName>
        <fullName evidence="2">Uncharacterized protein</fullName>
    </submittedName>
</protein>
<gene>
    <name evidence="2" type="ORF">PG996_002413</name>
</gene>
<sequence>MDPFSGVTALLPIALMLLSAGRQLKGVVRELRTAPEDVNHFMDEMIFYSRFLRKFHRTIHEAGHNLEPEEAAERRELVYHVVRQAATVMKGVKDVFPIFEAVQAEENLSSTSFMTRLRWYSKKSEVAHLRKCLADAKSTAQLLLSMFNYDLSRRDGPALQTILRASQHLPQSL</sequence>
<evidence type="ECO:0000313" key="3">
    <source>
        <dbReference type="Proteomes" id="UP001446871"/>
    </source>
</evidence>
<proteinExistence type="predicted"/>
<evidence type="ECO:0000256" key="1">
    <source>
        <dbReference type="SAM" id="SignalP"/>
    </source>
</evidence>
<reference evidence="2 3" key="1">
    <citation type="submission" date="2023-01" db="EMBL/GenBank/DDBJ databases">
        <title>Analysis of 21 Apiospora genomes using comparative genomics revels a genus with tremendous synthesis potential of carbohydrate active enzymes and secondary metabolites.</title>
        <authorList>
            <person name="Sorensen T."/>
        </authorList>
    </citation>
    <scope>NUCLEOTIDE SEQUENCE [LARGE SCALE GENOMIC DNA]</scope>
    <source>
        <strain evidence="2 3">CBS 83171</strain>
    </source>
</reference>
<feature type="signal peptide" evidence="1">
    <location>
        <begin position="1"/>
        <end position="21"/>
    </location>
</feature>
<feature type="chain" id="PRO_5045247939" evidence="1">
    <location>
        <begin position="22"/>
        <end position="173"/>
    </location>
</feature>
<accession>A0ABR1WKV9</accession>
<organism evidence="2 3">
    <name type="scientific">Apiospora saccharicola</name>
    <dbReference type="NCBI Taxonomy" id="335842"/>
    <lineage>
        <taxon>Eukaryota</taxon>
        <taxon>Fungi</taxon>
        <taxon>Dikarya</taxon>
        <taxon>Ascomycota</taxon>
        <taxon>Pezizomycotina</taxon>
        <taxon>Sordariomycetes</taxon>
        <taxon>Xylariomycetidae</taxon>
        <taxon>Amphisphaeriales</taxon>
        <taxon>Apiosporaceae</taxon>
        <taxon>Apiospora</taxon>
    </lineage>
</organism>
<name>A0ABR1WKV9_9PEZI</name>
<keyword evidence="1" id="KW-0732">Signal</keyword>
<keyword evidence="3" id="KW-1185">Reference proteome</keyword>
<comment type="caution">
    <text evidence="2">The sequence shown here is derived from an EMBL/GenBank/DDBJ whole genome shotgun (WGS) entry which is preliminary data.</text>
</comment>
<evidence type="ECO:0000313" key="2">
    <source>
        <dbReference type="EMBL" id="KAK8083632.1"/>
    </source>
</evidence>
<dbReference type="EMBL" id="JAQQWM010000001">
    <property type="protein sequence ID" value="KAK8083632.1"/>
    <property type="molecule type" value="Genomic_DNA"/>
</dbReference>